<evidence type="ECO:0000256" key="2">
    <source>
        <dbReference type="ARBA" id="ARBA00008098"/>
    </source>
</evidence>
<dbReference type="OMA" id="AFTKCEP"/>
<dbReference type="Proteomes" id="UP000037069">
    <property type="component" value="Unassembled WGS sequence"/>
</dbReference>
<evidence type="ECO:0000313" key="7">
    <source>
        <dbReference type="Proteomes" id="UP000037069"/>
    </source>
</evidence>
<dbReference type="GO" id="GO:0005576">
    <property type="term" value="C:extracellular region"/>
    <property type="evidence" value="ECO:0007669"/>
    <property type="project" value="UniProtKB-SubCell"/>
</dbReference>
<name>A0A0L0CP99_LUCCU</name>
<keyword evidence="3" id="KW-0964">Secreted</keyword>
<keyword evidence="4" id="KW-0732">Signal</keyword>
<evidence type="ECO:0000256" key="3">
    <source>
        <dbReference type="ARBA" id="ARBA00022525"/>
    </source>
</evidence>
<feature type="signal peptide" evidence="4">
    <location>
        <begin position="1"/>
        <end position="20"/>
    </location>
</feature>
<dbReference type="SUPFAM" id="SSF47565">
    <property type="entry name" value="Insect pheromone/odorant-binding proteins"/>
    <property type="match status" value="1"/>
</dbReference>
<dbReference type="EMBL" id="JRES01000092">
    <property type="protein sequence ID" value="KNC34165.1"/>
    <property type="molecule type" value="Genomic_DNA"/>
</dbReference>
<dbReference type="Gene3D" id="1.10.238.270">
    <property type="match status" value="1"/>
</dbReference>
<gene>
    <name evidence="6" type="ORF">FF38_07479</name>
</gene>
<evidence type="ECO:0000313" key="6">
    <source>
        <dbReference type="EMBL" id="KNC34165.1"/>
    </source>
</evidence>
<dbReference type="OrthoDB" id="8016189at2759"/>
<dbReference type="InterPro" id="IPR036728">
    <property type="entry name" value="PBP_GOBP_sf"/>
</dbReference>
<dbReference type="GO" id="GO:0005549">
    <property type="term" value="F:odorant binding"/>
    <property type="evidence" value="ECO:0007669"/>
    <property type="project" value="InterPro"/>
</dbReference>
<protein>
    <recommendedName>
        <fullName evidence="5">OBP47-like domain-containing protein</fullName>
    </recommendedName>
</protein>
<evidence type="ECO:0000256" key="1">
    <source>
        <dbReference type="ARBA" id="ARBA00004613"/>
    </source>
</evidence>
<evidence type="ECO:0000259" key="5">
    <source>
        <dbReference type="Pfam" id="PF22651"/>
    </source>
</evidence>
<feature type="chain" id="PRO_5005536822" description="OBP47-like domain-containing protein" evidence="4">
    <location>
        <begin position="21"/>
        <end position="189"/>
    </location>
</feature>
<comment type="similarity">
    <text evidence="2">Belongs to the PBP/GOBP family.</text>
</comment>
<dbReference type="PANTHER" id="PTHR21066">
    <property type="entry name" value="ODORANT-BINDING PROTEIN 59A-RELATED"/>
    <property type="match status" value="1"/>
</dbReference>
<dbReference type="PANTHER" id="PTHR21066:SF15">
    <property type="entry name" value="GH25962P-RELATED"/>
    <property type="match status" value="1"/>
</dbReference>
<reference evidence="6 7" key="1">
    <citation type="journal article" date="2015" name="Nat. Commun.">
        <title>Lucilia cuprina genome unlocks parasitic fly biology to underpin future interventions.</title>
        <authorList>
            <person name="Anstead C.A."/>
            <person name="Korhonen P.K."/>
            <person name="Young N.D."/>
            <person name="Hall R.S."/>
            <person name="Jex A.R."/>
            <person name="Murali S.C."/>
            <person name="Hughes D.S."/>
            <person name="Lee S.F."/>
            <person name="Perry T."/>
            <person name="Stroehlein A.J."/>
            <person name="Ansell B.R."/>
            <person name="Breugelmans B."/>
            <person name="Hofmann A."/>
            <person name="Qu J."/>
            <person name="Dugan S."/>
            <person name="Lee S.L."/>
            <person name="Chao H."/>
            <person name="Dinh H."/>
            <person name="Han Y."/>
            <person name="Doddapaneni H.V."/>
            <person name="Worley K.C."/>
            <person name="Muzny D.M."/>
            <person name="Ioannidis P."/>
            <person name="Waterhouse R.M."/>
            <person name="Zdobnov E.M."/>
            <person name="James P.J."/>
            <person name="Bagnall N.H."/>
            <person name="Kotze A.C."/>
            <person name="Gibbs R.A."/>
            <person name="Richards S."/>
            <person name="Batterham P."/>
            <person name="Gasser R.B."/>
        </authorList>
    </citation>
    <scope>NUCLEOTIDE SEQUENCE [LARGE SCALE GENOMIC DNA]</scope>
    <source>
        <strain evidence="6 7">LS</strain>
        <tissue evidence="6">Full body</tissue>
    </source>
</reference>
<feature type="domain" description="OBP47-like" evidence="5">
    <location>
        <begin position="67"/>
        <end position="180"/>
    </location>
</feature>
<proteinExistence type="inferred from homology"/>
<organism evidence="6 7">
    <name type="scientific">Lucilia cuprina</name>
    <name type="common">Green bottle fly</name>
    <name type="synonym">Australian sheep blowfly</name>
    <dbReference type="NCBI Taxonomy" id="7375"/>
    <lineage>
        <taxon>Eukaryota</taxon>
        <taxon>Metazoa</taxon>
        <taxon>Ecdysozoa</taxon>
        <taxon>Arthropoda</taxon>
        <taxon>Hexapoda</taxon>
        <taxon>Insecta</taxon>
        <taxon>Pterygota</taxon>
        <taxon>Neoptera</taxon>
        <taxon>Endopterygota</taxon>
        <taxon>Diptera</taxon>
        <taxon>Brachycera</taxon>
        <taxon>Muscomorpha</taxon>
        <taxon>Oestroidea</taxon>
        <taxon>Calliphoridae</taxon>
        <taxon>Luciliinae</taxon>
        <taxon>Lucilia</taxon>
    </lineage>
</organism>
<keyword evidence="7" id="KW-1185">Reference proteome</keyword>
<dbReference type="InterPro" id="IPR052295">
    <property type="entry name" value="Odorant-binding_protein"/>
</dbReference>
<comment type="caution">
    <text evidence="6">The sequence shown here is derived from an EMBL/GenBank/DDBJ whole genome shotgun (WGS) entry which is preliminary data.</text>
</comment>
<evidence type="ECO:0000256" key="4">
    <source>
        <dbReference type="SAM" id="SignalP"/>
    </source>
</evidence>
<accession>A0A0L0CP99</accession>
<sequence>MFKFVISFLLLSVCLQCSLAAIIDCQRPPQLVDPAQCCLDGGRDEVTEACARRMGITGQASDAPPTVETATCLAECILTEAKYMQKPESLDLSVIQTDLQTKFANDTIYANTMADAFRKCQPNAQRKMKAFKQIPLGNAALQRGCSPFAGMVLGCTYMEYFKNCPAHRWTESAECNLAKQFVTQCALGA</sequence>
<dbReference type="Pfam" id="PF22651">
    <property type="entry name" value="OBP47_like"/>
    <property type="match status" value="1"/>
</dbReference>
<comment type="subcellular location">
    <subcellularLocation>
        <location evidence="1">Secreted</location>
    </subcellularLocation>
</comment>
<dbReference type="InterPro" id="IPR054577">
    <property type="entry name" value="OBP47-like_dom"/>
</dbReference>
<dbReference type="AlphaFoldDB" id="A0A0L0CP99"/>